<accession>A0A3L8SNF0</accession>
<dbReference type="SMART" id="SM00301">
    <property type="entry name" value="DM"/>
    <property type="match status" value="1"/>
</dbReference>
<comment type="similarity">
    <text evidence="1">Belongs to the DMRT family.</text>
</comment>
<gene>
    <name evidence="10" type="ORF">DV515_00005238</name>
</gene>
<dbReference type="InterPro" id="IPR001275">
    <property type="entry name" value="DM_DNA-bd"/>
</dbReference>
<feature type="compositionally biased region" description="Low complexity" evidence="7">
    <location>
        <begin position="25"/>
        <end position="43"/>
    </location>
</feature>
<dbReference type="Proteomes" id="UP000276834">
    <property type="component" value="Unassembled WGS sequence"/>
</dbReference>
<feature type="domain" description="DM" evidence="9">
    <location>
        <begin position="53"/>
        <end position="100"/>
    </location>
</feature>
<evidence type="ECO:0000256" key="8">
    <source>
        <dbReference type="SAM" id="Phobius"/>
    </source>
</evidence>
<evidence type="ECO:0000259" key="9">
    <source>
        <dbReference type="PROSITE" id="PS50809"/>
    </source>
</evidence>
<keyword evidence="2 6" id="KW-0479">Metal-binding</keyword>
<evidence type="ECO:0000256" key="1">
    <source>
        <dbReference type="ARBA" id="ARBA00006834"/>
    </source>
</evidence>
<feature type="transmembrane region" description="Helical" evidence="8">
    <location>
        <begin position="146"/>
        <end position="165"/>
    </location>
</feature>
<evidence type="ECO:0000256" key="3">
    <source>
        <dbReference type="ARBA" id="ARBA00022833"/>
    </source>
</evidence>
<organism evidence="10 11">
    <name type="scientific">Chloebia gouldiae</name>
    <name type="common">Gouldian finch</name>
    <name type="synonym">Erythrura gouldiae</name>
    <dbReference type="NCBI Taxonomy" id="44316"/>
    <lineage>
        <taxon>Eukaryota</taxon>
        <taxon>Metazoa</taxon>
        <taxon>Chordata</taxon>
        <taxon>Craniata</taxon>
        <taxon>Vertebrata</taxon>
        <taxon>Euteleostomi</taxon>
        <taxon>Archelosauria</taxon>
        <taxon>Archosauria</taxon>
        <taxon>Dinosauria</taxon>
        <taxon>Saurischia</taxon>
        <taxon>Theropoda</taxon>
        <taxon>Coelurosauria</taxon>
        <taxon>Aves</taxon>
        <taxon>Neognathae</taxon>
        <taxon>Neoaves</taxon>
        <taxon>Telluraves</taxon>
        <taxon>Australaves</taxon>
        <taxon>Passeriformes</taxon>
        <taxon>Passeroidea</taxon>
        <taxon>Passeridae</taxon>
        <taxon>Chloebia</taxon>
    </lineage>
</organism>
<dbReference type="GO" id="GO:0046872">
    <property type="term" value="F:metal ion binding"/>
    <property type="evidence" value="ECO:0007669"/>
    <property type="project" value="UniProtKB-KW"/>
</dbReference>
<feature type="DNA-binding region" description="DM" evidence="6">
    <location>
        <begin position="53"/>
        <end position="100"/>
    </location>
</feature>
<evidence type="ECO:0000313" key="10">
    <source>
        <dbReference type="EMBL" id="RLW05191.1"/>
    </source>
</evidence>
<keyword evidence="3 6" id="KW-0862">Zinc</keyword>
<dbReference type="PROSITE" id="PS50809">
    <property type="entry name" value="DM_2"/>
    <property type="match status" value="1"/>
</dbReference>
<dbReference type="Pfam" id="PF00751">
    <property type="entry name" value="DM"/>
    <property type="match status" value="1"/>
</dbReference>
<keyword evidence="8" id="KW-0472">Membrane</keyword>
<evidence type="ECO:0000256" key="6">
    <source>
        <dbReference type="PROSITE-ProRule" id="PRU00070"/>
    </source>
</evidence>
<dbReference type="PANTHER" id="PTHR12322">
    <property type="entry name" value="DOUBLESEX AND MAB-3 RELATED TRANSCRIPTION FACTOR DMRT"/>
    <property type="match status" value="1"/>
</dbReference>
<evidence type="ECO:0000313" key="11">
    <source>
        <dbReference type="Proteomes" id="UP000276834"/>
    </source>
</evidence>
<dbReference type="PROSITE" id="PS40000">
    <property type="entry name" value="DM_1"/>
    <property type="match status" value="1"/>
</dbReference>
<name>A0A3L8SNF0_CHLGU</name>
<evidence type="ECO:0000256" key="7">
    <source>
        <dbReference type="SAM" id="MobiDB-lite"/>
    </source>
</evidence>
<keyword evidence="8" id="KW-0812">Transmembrane</keyword>
<feature type="region of interest" description="Disordered" evidence="7">
    <location>
        <begin position="1"/>
        <end position="44"/>
    </location>
</feature>
<comment type="subcellular location">
    <subcellularLocation>
        <location evidence="6">Nucleus</location>
    </subcellularLocation>
</comment>
<dbReference type="PANTHER" id="PTHR12322:SF70">
    <property type="entry name" value="DOUBLESEX- AND MAB-3-RELATED TRANSCRIPTION FACTOR 1"/>
    <property type="match status" value="1"/>
</dbReference>
<keyword evidence="4 6" id="KW-0238">DNA-binding</keyword>
<dbReference type="GO" id="GO:0000981">
    <property type="term" value="F:DNA-binding transcription factor activity, RNA polymerase II-specific"/>
    <property type="evidence" value="ECO:0007669"/>
    <property type="project" value="TreeGrafter"/>
</dbReference>
<keyword evidence="11" id="KW-1185">Reference proteome</keyword>
<dbReference type="InterPro" id="IPR026607">
    <property type="entry name" value="DMRT"/>
</dbReference>
<dbReference type="InterPro" id="IPR036407">
    <property type="entry name" value="DM_DNA-bd_sf"/>
</dbReference>
<dbReference type="GO" id="GO:0007548">
    <property type="term" value="P:sex differentiation"/>
    <property type="evidence" value="ECO:0007669"/>
    <property type="project" value="TreeGrafter"/>
</dbReference>
<evidence type="ECO:0000256" key="5">
    <source>
        <dbReference type="ARBA" id="ARBA00023242"/>
    </source>
</evidence>
<keyword evidence="5 6" id="KW-0539">Nucleus</keyword>
<evidence type="ECO:0000256" key="4">
    <source>
        <dbReference type="ARBA" id="ARBA00023125"/>
    </source>
</evidence>
<protein>
    <recommendedName>
        <fullName evidence="9">DM domain-containing protein</fullName>
    </recommendedName>
</protein>
<dbReference type="GO" id="GO:0005634">
    <property type="term" value="C:nucleus"/>
    <property type="evidence" value="ECO:0007669"/>
    <property type="project" value="UniProtKB-SubCell"/>
</dbReference>
<dbReference type="OrthoDB" id="9946337at2759"/>
<dbReference type="GO" id="GO:0000978">
    <property type="term" value="F:RNA polymerase II cis-regulatory region sequence-specific DNA binding"/>
    <property type="evidence" value="ECO:0007669"/>
    <property type="project" value="TreeGrafter"/>
</dbReference>
<dbReference type="SUPFAM" id="SSF82927">
    <property type="entry name" value="Cysteine-rich DNA binding domain, (DM domain)"/>
    <property type="match status" value="1"/>
</dbReference>
<dbReference type="EMBL" id="QUSF01000011">
    <property type="protein sequence ID" value="RLW05191.1"/>
    <property type="molecule type" value="Genomic_DNA"/>
</dbReference>
<comment type="caution">
    <text evidence="10">The sequence shown here is derived from an EMBL/GenBank/DDBJ whole genome shotgun (WGS) entry which is preliminary data.</text>
</comment>
<evidence type="ECO:0000256" key="2">
    <source>
        <dbReference type="ARBA" id="ARBA00022723"/>
    </source>
</evidence>
<keyword evidence="8" id="KW-1133">Transmembrane helix</keyword>
<reference evidence="10 11" key="1">
    <citation type="journal article" date="2018" name="Proc. R. Soc. B">
        <title>A non-coding region near Follistatin controls head colour polymorphism in the Gouldian finch.</title>
        <authorList>
            <person name="Toomey M.B."/>
            <person name="Marques C.I."/>
            <person name="Andrade P."/>
            <person name="Araujo P.M."/>
            <person name="Sabatino S."/>
            <person name="Gazda M.A."/>
            <person name="Afonso S."/>
            <person name="Lopes R.J."/>
            <person name="Corbo J.C."/>
            <person name="Carneiro M."/>
        </authorList>
    </citation>
    <scope>NUCLEOTIDE SEQUENCE [LARGE SCALE GENOMIC DNA]</scope>
    <source>
        <strain evidence="10">Red01</strain>
        <tissue evidence="10">Muscle</tissue>
    </source>
</reference>
<dbReference type="FunFam" id="4.10.1040.10:FF:000001">
    <property type="entry name" value="doublesex- and mab-3-related transcription factor 1"/>
    <property type="match status" value="1"/>
</dbReference>
<sequence length="166" mass="17636">MPSDTPAISNPPDVAGPGDEANSFGPAAAAMVSAPADSGAAAAGKKRPRLPKCARCRNHGYSSPLKGHKRFCMWRDCLCNKCSLIAERQRIMAAQVSRDGAGCSPRPRLGPVGAERPRRGAARCETAAAGSLGPDRSQGSHRCLTMLVRLFAVYLASFLFLFLFFT</sequence>
<dbReference type="AlphaFoldDB" id="A0A3L8SNF0"/>
<proteinExistence type="inferred from homology"/>
<dbReference type="Gene3D" id="4.10.1040.10">
    <property type="entry name" value="DM DNA-binding domain"/>
    <property type="match status" value="1"/>
</dbReference>